<reference evidence="12 13" key="1">
    <citation type="submission" date="2020-07" db="EMBL/GenBank/DDBJ databases">
        <title>Sequencing the genomes of 1000 actinobacteria strains.</title>
        <authorList>
            <person name="Klenk H.-P."/>
        </authorList>
    </citation>
    <scope>NUCLEOTIDE SEQUENCE [LARGE SCALE GENOMIC DNA]</scope>
    <source>
        <strain evidence="12 13">DSM 22083</strain>
    </source>
</reference>
<name>A0A7Y9I7U4_9ACTN</name>
<evidence type="ECO:0000256" key="2">
    <source>
        <dbReference type="ARBA" id="ARBA00012980"/>
    </source>
</evidence>
<evidence type="ECO:0000313" key="13">
    <source>
        <dbReference type="Proteomes" id="UP000569914"/>
    </source>
</evidence>
<dbReference type="HAMAP" id="MF_00165">
    <property type="entry name" value="Thymidylate_kinase"/>
    <property type="match status" value="1"/>
</dbReference>
<dbReference type="RefSeq" id="WP_179751833.1">
    <property type="nucleotide sequence ID" value="NZ_JACCBU010000001.1"/>
</dbReference>
<dbReference type="PANTHER" id="PTHR10344">
    <property type="entry name" value="THYMIDYLATE KINASE"/>
    <property type="match status" value="1"/>
</dbReference>
<keyword evidence="8 10" id="KW-0067">ATP-binding</keyword>
<comment type="function">
    <text evidence="10">Phosphorylation of dTMP to form dTDP in both de novo and salvage pathways of dTTP synthesis.</text>
</comment>
<dbReference type="GO" id="GO:0005524">
    <property type="term" value="F:ATP binding"/>
    <property type="evidence" value="ECO:0007669"/>
    <property type="project" value="UniProtKB-UniRule"/>
</dbReference>
<evidence type="ECO:0000256" key="9">
    <source>
        <dbReference type="ARBA" id="ARBA00048743"/>
    </source>
</evidence>
<evidence type="ECO:0000259" key="11">
    <source>
        <dbReference type="Pfam" id="PF02223"/>
    </source>
</evidence>
<dbReference type="CDD" id="cd01672">
    <property type="entry name" value="TMPK"/>
    <property type="match status" value="1"/>
</dbReference>
<dbReference type="GO" id="GO:0004798">
    <property type="term" value="F:dTMP kinase activity"/>
    <property type="evidence" value="ECO:0007669"/>
    <property type="project" value="UniProtKB-UniRule"/>
</dbReference>
<feature type="domain" description="Thymidylate kinase-like" evidence="11">
    <location>
        <begin position="9"/>
        <end position="192"/>
    </location>
</feature>
<dbReference type="GO" id="GO:0006227">
    <property type="term" value="P:dUDP biosynthetic process"/>
    <property type="evidence" value="ECO:0007669"/>
    <property type="project" value="TreeGrafter"/>
</dbReference>
<comment type="catalytic activity">
    <reaction evidence="9 10">
        <text>dTMP + ATP = dTDP + ADP</text>
        <dbReference type="Rhea" id="RHEA:13517"/>
        <dbReference type="ChEBI" id="CHEBI:30616"/>
        <dbReference type="ChEBI" id="CHEBI:58369"/>
        <dbReference type="ChEBI" id="CHEBI:63528"/>
        <dbReference type="ChEBI" id="CHEBI:456216"/>
        <dbReference type="EC" id="2.7.4.9"/>
    </reaction>
</comment>
<evidence type="ECO:0000256" key="4">
    <source>
        <dbReference type="ARBA" id="ARBA00022679"/>
    </source>
</evidence>
<evidence type="ECO:0000256" key="10">
    <source>
        <dbReference type="HAMAP-Rule" id="MF_00165"/>
    </source>
</evidence>
<dbReference type="Pfam" id="PF02223">
    <property type="entry name" value="Thymidylate_kin"/>
    <property type="match status" value="1"/>
</dbReference>
<proteinExistence type="inferred from homology"/>
<keyword evidence="4 10" id="KW-0808">Transferase</keyword>
<dbReference type="Proteomes" id="UP000569914">
    <property type="component" value="Unassembled WGS sequence"/>
</dbReference>
<dbReference type="GO" id="GO:0005737">
    <property type="term" value="C:cytoplasm"/>
    <property type="evidence" value="ECO:0007669"/>
    <property type="project" value="TreeGrafter"/>
</dbReference>
<organism evidence="12 13">
    <name type="scientific">Microlunatus parietis</name>
    <dbReference type="NCBI Taxonomy" id="682979"/>
    <lineage>
        <taxon>Bacteria</taxon>
        <taxon>Bacillati</taxon>
        <taxon>Actinomycetota</taxon>
        <taxon>Actinomycetes</taxon>
        <taxon>Propionibacteriales</taxon>
        <taxon>Propionibacteriaceae</taxon>
        <taxon>Microlunatus</taxon>
    </lineage>
</organism>
<dbReference type="GO" id="GO:0006235">
    <property type="term" value="P:dTTP biosynthetic process"/>
    <property type="evidence" value="ECO:0007669"/>
    <property type="project" value="UniProtKB-UniRule"/>
</dbReference>
<dbReference type="AlphaFoldDB" id="A0A7Y9I7U4"/>
<dbReference type="SUPFAM" id="SSF52540">
    <property type="entry name" value="P-loop containing nucleoside triphosphate hydrolases"/>
    <property type="match status" value="1"/>
</dbReference>
<dbReference type="EC" id="2.7.4.9" evidence="2 10"/>
<dbReference type="PANTHER" id="PTHR10344:SF4">
    <property type="entry name" value="UMP-CMP KINASE 2, MITOCHONDRIAL"/>
    <property type="match status" value="1"/>
</dbReference>
<evidence type="ECO:0000256" key="3">
    <source>
        <dbReference type="ARBA" id="ARBA00017144"/>
    </source>
</evidence>
<feature type="binding site" evidence="10">
    <location>
        <begin position="10"/>
        <end position="17"/>
    </location>
    <ligand>
        <name>ATP</name>
        <dbReference type="ChEBI" id="CHEBI:30616"/>
    </ligand>
</feature>
<dbReference type="GO" id="GO:0006233">
    <property type="term" value="P:dTDP biosynthetic process"/>
    <property type="evidence" value="ECO:0007669"/>
    <property type="project" value="InterPro"/>
</dbReference>
<evidence type="ECO:0000256" key="7">
    <source>
        <dbReference type="ARBA" id="ARBA00022777"/>
    </source>
</evidence>
<evidence type="ECO:0000256" key="6">
    <source>
        <dbReference type="ARBA" id="ARBA00022741"/>
    </source>
</evidence>
<dbReference type="InterPro" id="IPR039430">
    <property type="entry name" value="Thymidylate_kin-like_dom"/>
</dbReference>
<accession>A0A7Y9I7U4</accession>
<comment type="caution">
    <text evidence="12">The sequence shown here is derived from an EMBL/GenBank/DDBJ whole genome shotgun (WGS) entry which is preliminary data.</text>
</comment>
<keyword evidence="7 10" id="KW-0418">Kinase</keyword>
<keyword evidence="5 10" id="KW-0545">Nucleotide biosynthesis</keyword>
<dbReference type="Gene3D" id="3.40.50.300">
    <property type="entry name" value="P-loop containing nucleotide triphosphate hydrolases"/>
    <property type="match status" value="1"/>
</dbReference>
<evidence type="ECO:0000256" key="1">
    <source>
        <dbReference type="ARBA" id="ARBA00009776"/>
    </source>
</evidence>
<sequence length="230" mass="24365">MTSYHLAFAGVDGSGKTTQAKLLAESLLAEGRPAVFVPSVSMRPVRALLDRIAADRGLDDHVALLGPDTARLIAAIHKWTSLDPLREALAVPGRVVITDRGVLCQYAVARAVGAGNEDLIREVFRDAPVPDLTIYLDVPGELAARRLAGRGESEHTPEDLDGLAQAYRSLPEAERFAVIDGSADLASVRRAIAVAAASAIGRGACWRNRSRGVPGCGPTSGLDRKISRGR</sequence>
<dbReference type="InterPro" id="IPR018094">
    <property type="entry name" value="Thymidylate_kinase"/>
</dbReference>
<evidence type="ECO:0000256" key="8">
    <source>
        <dbReference type="ARBA" id="ARBA00022840"/>
    </source>
</evidence>
<comment type="similarity">
    <text evidence="1 10">Belongs to the thymidylate kinase family.</text>
</comment>
<protein>
    <recommendedName>
        <fullName evidence="3 10">Thymidylate kinase</fullName>
        <ecNumber evidence="2 10">2.7.4.9</ecNumber>
    </recommendedName>
    <alternativeName>
        <fullName evidence="10">dTMP kinase</fullName>
    </alternativeName>
</protein>
<dbReference type="InterPro" id="IPR027417">
    <property type="entry name" value="P-loop_NTPase"/>
</dbReference>
<gene>
    <name evidence="10" type="primary">tmk</name>
    <name evidence="12" type="ORF">BKA15_002915</name>
</gene>
<dbReference type="EMBL" id="JACCBU010000001">
    <property type="protein sequence ID" value="NYE71586.1"/>
    <property type="molecule type" value="Genomic_DNA"/>
</dbReference>
<evidence type="ECO:0000313" key="12">
    <source>
        <dbReference type="EMBL" id="NYE71586.1"/>
    </source>
</evidence>
<keyword evidence="13" id="KW-1185">Reference proteome</keyword>
<evidence type="ECO:0000256" key="5">
    <source>
        <dbReference type="ARBA" id="ARBA00022727"/>
    </source>
</evidence>
<keyword evidence="6 10" id="KW-0547">Nucleotide-binding</keyword>